<reference evidence="1 2" key="1">
    <citation type="submission" date="2020-11" db="EMBL/GenBank/DDBJ databases">
        <title>Amino acid is mineralized and recycled by bacteria in oceanic microbiome.</title>
        <authorList>
            <person name="Zheng L.Y."/>
        </authorList>
    </citation>
    <scope>NUCLEOTIDE SEQUENCE [LARGE SCALE GENOMIC DNA]</scope>
    <source>
        <strain evidence="1 2">A32-1</strain>
    </source>
</reference>
<dbReference type="EMBL" id="CP064760">
    <property type="protein sequence ID" value="QPE04130.1"/>
    <property type="molecule type" value="Genomic_DNA"/>
</dbReference>
<name>A0A7S8MVR2_9MICO</name>
<accession>A0A7S8MVR2</accession>
<organism evidence="1 2">
    <name type="scientific">Microbacterium schleiferi</name>
    <dbReference type="NCBI Taxonomy" id="69362"/>
    <lineage>
        <taxon>Bacteria</taxon>
        <taxon>Bacillati</taxon>
        <taxon>Actinomycetota</taxon>
        <taxon>Actinomycetes</taxon>
        <taxon>Micrococcales</taxon>
        <taxon>Microbacteriaceae</taxon>
        <taxon>Microbacterium</taxon>
    </lineage>
</organism>
<evidence type="ECO:0000313" key="2">
    <source>
        <dbReference type="Proteomes" id="UP000594480"/>
    </source>
</evidence>
<gene>
    <name evidence="1" type="ORF">IT882_13110</name>
</gene>
<dbReference type="Proteomes" id="UP000594480">
    <property type="component" value="Chromosome"/>
</dbReference>
<sequence>MAKQSVRVKINSAGVVALLTDAKVSADLEQRGQRIAAAAGEGFEVDVTRNSDRAVAFVRAATTEARLAEAEDRALTRAVDAGR</sequence>
<proteinExistence type="predicted"/>
<dbReference type="KEGG" id="msf:IT882_13110"/>
<keyword evidence="2" id="KW-1185">Reference proteome</keyword>
<protein>
    <submittedName>
        <fullName evidence="1">Uncharacterized protein</fullName>
    </submittedName>
</protein>
<evidence type="ECO:0000313" key="1">
    <source>
        <dbReference type="EMBL" id="QPE04130.1"/>
    </source>
</evidence>
<dbReference type="AlphaFoldDB" id="A0A7S8MVR2"/>